<dbReference type="GO" id="GO:0004190">
    <property type="term" value="F:aspartic-type endopeptidase activity"/>
    <property type="evidence" value="ECO:0007669"/>
    <property type="project" value="InterPro"/>
</dbReference>
<evidence type="ECO:0000313" key="2">
    <source>
        <dbReference type="Proteomes" id="UP000316958"/>
    </source>
</evidence>
<sequence length="140" mass="15456">MTYNKPHSLLRHGQNLFKINAMIGGINKGDFYRVTLLVDTGSSMTILPVKILEDLGYNLNNPQSKQTIVTGKGTTPPIPIIQIAWFNCIGQLLKNFEVMAYNIPAVLRVDGLLGMNFLISCQSVISVATAKIYCQNIIKS</sequence>
<evidence type="ECO:0000313" key="1">
    <source>
        <dbReference type="EMBL" id="TRU51181.1"/>
    </source>
</evidence>
<dbReference type="InterPro" id="IPR021109">
    <property type="entry name" value="Peptidase_aspartic_dom_sf"/>
</dbReference>
<accession>A0A552FWU6</accession>
<organism evidence="1 2">
    <name type="scientific">Microcystis aeruginosa Ma_QC_Ch_20071001_S25D</name>
    <dbReference type="NCBI Taxonomy" id="2486250"/>
    <lineage>
        <taxon>Bacteria</taxon>
        <taxon>Bacillati</taxon>
        <taxon>Cyanobacteriota</taxon>
        <taxon>Cyanophyceae</taxon>
        <taxon>Oscillatoriophycideae</taxon>
        <taxon>Chroococcales</taxon>
        <taxon>Microcystaceae</taxon>
        <taxon>Microcystis</taxon>
    </lineage>
</organism>
<dbReference type="Proteomes" id="UP000316958">
    <property type="component" value="Unassembled WGS sequence"/>
</dbReference>
<dbReference type="SUPFAM" id="SSF50630">
    <property type="entry name" value="Acid proteases"/>
    <property type="match status" value="1"/>
</dbReference>
<comment type="caution">
    <text evidence="1">The sequence shown here is derived from an EMBL/GenBank/DDBJ whole genome shotgun (WGS) entry which is preliminary data.</text>
</comment>
<dbReference type="GO" id="GO:0006508">
    <property type="term" value="P:proteolysis"/>
    <property type="evidence" value="ECO:0007669"/>
    <property type="project" value="InterPro"/>
</dbReference>
<dbReference type="Pfam" id="PF13650">
    <property type="entry name" value="Asp_protease_2"/>
    <property type="match status" value="1"/>
</dbReference>
<name>A0A552FWU6_MICAE</name>
<proteinExistence type="predicted"/>
<dbReference type="PROSITE" id="PS00141">
    <property type="entry name" value="ASP_PROTEASE"/>
    <property type="match status" value="1"/>
</dbReference>
<dbReference type="EMBL" id="SFBE01000135">
    <property type="protein sequence ID" value="TRU51181.1"/>
    <property type="molecule type" value="Genomic_DNA"/>
</dbReference>
<reference evidence="1 2" key="1">
    <citation type="submission" date="2019-01" db="EMBL/GenBank/DDBJ databases">
        <title>Coherence of Microcystis species and biogeography revealed through population genomics.</title>
        <authorList>
            <person name="Perez-Carrascal O.M."/>
            <person name="Terrat Y."/>
            <person name="Giani A."/>
            <person name="Fortin N."/>
            <person name="Tromas N."/>
            <person name="Shapiro B.J."/>
        </authorList>
    </citation>
    <scope>NUCLEOTIDE SEQUENCE [LARGE SCALE GENOMIC DNA]</scope>
    <source>
        <strain evidence="1">Ma_QC_Ch_20071001_S25D</strain>
    </source>
</reference>
<dbReference type="InterPro" id="IPR001969">
    <property type="entry name" value="Aspartic_peptidase_AS"/>
</dbReference>
<dbReference type="AlphaFoldDB" id="A0A552FWU6"/>
<protein>
    <submittedName>
        <fullName evidence="1">Peptidase A2A</fullName>
    </submittedName>
</protein>
<dbReference type="Gene3D" id="2.40.70.10">
    <property type="entry name" value="Acid Proteases"/>
    <property type="match status" value="1"/>
</dbReference>
<gene>
    <name evidence="1" type="ORF">EWV57_08210</name>
</gene>